<evidence type="ECO:0000313" key="1">
    <source>
        <dbReference type="EMBL" id="GBN33583.1"/>
    </source>
</evidence>
<evidence type="ECO:0000313" key="2">
    <source>
        <dbReference type="Proteomes" id="UP000499080"/>
    </source>
</evidence>
<accession>A0A4Y2N3N7</accession>
<gene>
    <name evidence="1" type="ORF">AVEN_251801_1</name>
</gene>
<comment type="caution">
    <text evidence="1">The sequence shown here is derived from an EMBL/GenBank/DDBJ whole genome shotgun (WGS) entry which is preliminary data.</text>
</comment>
<organism evidence="1 2">
    <name type="scientific">Araneus ventricosus</name>
    <name type="common">Orbweaver spider</name>
    <name type="synonym">Epeira ventricosa</name>
    <dbReference type="NCBI Taxonomy" id="182803"/>
    <lineage>
        <taxon>Eukaryota</taxon>
        <taxon>Metazoa</taxon>
        <taxon>Ecdysozoa</taxon>
        <taxon>Arthropoda</taxon>
        <taxon>Chelicerata</taxon>
        <taxon>Arachnida</taxon>
        <taxon>Araneae</taxon>
        <taxon>Araneomorphae</taxon>
        <taxon>Entelegynae</taxon>
        <taxon>Araneoidea</taxon>
        <taxon>Araneidae</taxon>
        <taxon>Araneus</taxon>
    </lineage>
</organism>
<name>A0A4Y2N3N7_ARAVE</name>
<proteinExistence type="predicted"/>
<dbReference type="AlphaFoldDB" id="A0A4Y2N3N7"/>
<dbReference type="EMBL" id="BGPR01008401">
    <property type="protein sequence ID" value="GBN33583.1"/>
    <property type="molecule type" value="Genomic_DNA"/>
</dbReference>
<keyword evidence="2" id="KW-1185">Reference proteome</keyword>
<dbReference type="Proteomes" id="UP000499080">
    <property type="component" value="Unassembled WGS sequence"/>
</dbReference>
<reference evidence="1 2" key="1">
    <citation type="journal article" date="2019" name="Sci. Rep.">
        <title>Orb-weaving spider Araneus ventricosus genome elucidates the spidroin gene catalogue.</title>
        <authorList>
            <person name="Kono N."/>
            <person name="Nakamura H."/>
            <person name="Ohtoshi R."/>
            <person name="Moran D.A.P."/>
            <person name="Shinohara A."/>
            <person name="Yoshida Y."/>
            <person name="Fujiwara M."/>
            <person name="Mori M."/>
            <person name="Tomita M."/>
            <person name="Arakawa K."/>
        </authorList>
    </citation>
    <scope>NUCLEOTIDE SEQUENCE [LARGE SCALE GENOMIC DNA]</scope>
</reference>
<protein>
    <submittedName>
        <fullName evidence="1">Uncharacterized protein</fullName>
    </submittedName>
</protein>
<feature type="non-terminal residue" evidence="1">
    <location>
        <position position="45"/>
    </location>
</feature>
<sequence length="45" mass="5136">MIVLSRVLPNGFSSNFRDRSDLVVRHRLQCRRVPGLKPDSTEDPA</sequence>